<feature type="transmembrane region" description="Helical" evidence="1">
    <location>
        <begin position="21"/>
        <end position="42"/>
    </location>
</feature>
<dbReference type="EMBL" id="JACCKB010000069">
    <property type="protein sequence ID" value="NYZ69238.1"/>
    <property type="molecule type" value="Genomic_DNA"/>
</dbReference>
<reference evidence="2 3" key="1">
    <citation type="submission" date="2020-07" db="EMBL/GenBank/DDBJ databases">
        <title>Endozoicomonas sp. nov., isolated from sediment.</title>
        <authorList>
            <person name="Gu T."/>
        </authorList>
    </citation>
    <scope>NUCLEOTIDE SEQUENCE [LARGE SCALE GENOMIC DNA]</scope>
    <source>
        <strain evidence="2 3">SM1973</strain>
    </source>
</reference>
<dbReference type="Proteomes" id="UP000569732">
    <property type="component" value="Unassembled WGS sequence"/>
</dbReference>
<sequence>MNTTVVSKTSHIDNSFIVNPIYDSFFFIFSPLIALTLGYLIYKTGWGDITFIYEGEERSFTNTFIGSLIMAHLVIVFFRSHGNNSIVKQFPVRFFLIPVILYISMVSSLWVLVCMSVLATWWDVYHSGLQTFGLGRIYDAKIGNKATVGRRLDYFLNLYLYAGPILAGITLIDHIEDFEEFQAVGSIFFTAVPAYTMHYQRYLLYFVVGTGIPFFIYYLYAYWRYTKQGYAVSPQKVMLLVSTGLCSIYSWGFNSFGEAFFIMNFFHAIQYFAIVWHNEKHNMSRLFRVQNLPLPKLFTLIIFLGLAFAYGTWAEFTLADSDYIYALLILISILHFWYDGFIWSVRKKQV</sequence>
<dbReference type="AlphaFoldDB" id="A0A853IFC5"/>
<keyword evidence="1" id="KW-0472">Membrane</keyword>
<feature type="transmembrane region" description="Helical" evidence="1">
    <location>
        <begin position="202"/>
        <end position="225"/>
    </location>
</feature>
<evidence type="ECO:0000313" key="2">
    <source>
        <dbReference type="EMBL" id="NYZ69238.1"/>
    </source>
</evidence>
<feature type="transmembrane region" description="Helical" evidence="1">
    <location>
        <begin position="94"/>
        <end position="122"/>
    </location>
</feature>
<dbReference type="RefSeq" id="WP_180571233.1">
    <property type="nucleotide sequence ID" value="NZ_JACCKB010000069.1"/>
</dbReference>
<feature type="transmembrane region" description="Helical" evidence="1">
    <location>
        <begin position="297"/>
        <end position="317"/>
    </location>
</feature>
<evidence type="ECO:0000313" key="3">
    <source>
        <dbReference type="Proteomes" id="UP000569732"/>
    </source>
</evidence>
<keyword evidence="1" id="KW-1133">Transmembrane helix</keyword>
<keyword evidence="1" id="KW-0812">Transmembrane</keyword>
<feature type="transmembrane region" description="Helical" evidence="1">
    <location>
        <begin position="323"/>
        <end position="345"/>
    </location>
</feature>
<evidence type="ECO:0000256" key="1">
    <source>
        <dbReference type="SAM" id="Phobius"/>
    </source>
</evidence>
<comment type="caution">
    <text evidence="2">The sequence shown here is derived from an EMBL/GenBank/DDBJ whole genome shotgun (WGS) entry which is preliminary data.</text>
</comment>
<feature type="transmembrane region" description="Helical" evidence="1">
    <location>
        <begin position="237"/>
        <end position="253"/>
    </location>
</feature>
<feature type="transmembrane region" description="Helical" evidence="1">
    <location>
        <begin position="259"/>
        <end position="276"/>
    </location>
</feature>
<feature type="transmembrane region" description="Helical" evidence="1">
    <location>
        <begin position="62"/>
        <end position="82"/>
    </location>
</feature>
<keyword evidence="3" id="KW-1185">Reference proteome</keyword>
<proteinExistence type="predicted"/>
<gene>
    <name evidence="2" type="ORF">H0A36_24780</name>
</gene>
<organism evidence="2 3">
    <name type="scientific">Spartinivicinus marinus</name>
    <dbReference type="NCBI Taxonomy" id="2994442"/>
    <lineage>
        <taxon>Bacteria</taxon>
        <taxon>Pseudomonadati</taxon>
        <taxon>Pseudomonadota</taxon>
        <taxon>Gammaproteobacteria</taxon>
        <taxon>Oceanospirillales</taxon>
        <taxon>Zooshikellaceae</taxon>
        <taxon>Spartinivicinus</taxon>
    </lineage>
</organism>
<accession>A0A853IFC5</accession>
<protein>
    <submittedName>
        <fullName evidence="2">Uncharacterized protein</fullName>
    </submittedName>
</protein>
<name>A0A853IFC5_9GAMM</name>